<protein>
    <submittedName>
        <fullName evidence="3">Uncharacterized protein</fullName>
    </submittedName>
</protein>
<dbReference type="VEuPathDB" id="FungiDB:CLCR_08917"/>
<dbReference type="Proteomes" id="UP000094526">
    <property type="component" value="Unassembled WGS sequence"/>
</dbReference>
<dbReference type="EMBL" id="LGRB01000009">
    <property type="protein sequence ID" value="OCT51393.1"/>
    <property type="molecule type" value="Genomic_DNA"/>
</dbReference>
<reference evidence="4" key="1">
    <citation type="submission" date="2015-07" db="EMBL/GenBank/DDBJ databases">
        <authorList>
            <person name="Teixeira M.M."/>
            <person name="Souza R.C."/>
            <person name="Almeida L.G."/>
            <person name="Vicente V.A."/>
            <person name="de Hoog S."/>
            <person name="Bocca A.L."/>
            <person name="de Almeida S.R."/>
            <person name="Vasconcelos A.T."/>
            <person name="Felipe M.S."/>
        </authorList>
    </citation>
    <scope>NUCLEOTIDE SEQUENCE [LARGE SCALE GENOMIC DNA]</scope>
    <source>
        <strain evidence="4">KSF</strain>
    </source>
</reference>
<sequence>MSTVFGKRGESAQTARPSLSTVHSDDGRRHGEPEAVKRAETAPIHGGKPSNSLKRTDSAKPSVLSRSDTHVSKRPLVRVPSVQTRYMEMLLHLDEIPRFYNILASLFTWIILAGFLVVPGTFTTFKESEAFQDADNNDDDEVTHAIVHSIANIGLLWLAGAFCIVGALGCLALWFRWRENYVWLINRVFLPVAMNSVAGLITTLVNIYTAQHGVWSITARITAIVIGACMIVAGLLFALYNFWALRRVRKTHERQMGLEAQHHDETLVEKVKRKAHEPPLQSGSVV</sequence>
<evidence type="ECO:0000256" key="1">
    <source>
        <dbReference type="SAM" id="MobiDB-lite"/>
    </source>
</evidence>
<feature type="compositionally biased region" description="Basic and acidic residues" evidence="1">
    <location>
        <begin position="23"/>
        <end position="40"/>
    </location>
</feature>
<dbReference type="AlphaFoldDB" id="A0A1C1CSB9"/>
<name>A0A1C1CSB9_9EURO</name>
<dbReference type="eggNOG" id="ENOG502S05V">
    <property type="taxonomic scope" value="Eukaryota"/>
</dbReference>
<evidence type="ECO:0000256" key="2">
    <source>
        <dbReference type="SAM" id="Phobius"/>
    </source>
</evidence>
<proteinExistence type="predicted"/>
<keyword evidence="2" id="KW-1133">Transmembrane helix</keyword>
<gene>
    <name evidence="3" type="ORF">CLCR_08917</name>
</gene>
<feature type="transmembrane region" description="Helical" evidence="2">
    <location>
        <begin position="188"/>
        <end position="209"/>
    </location>
</feature>
<feature type="transmembrane region" description="Helical" evidence="2">
    <location>
        <begin position="155"/>
        <end position="176"/>
    </location>
</feature>
<feature type="compositionally biased region" description="Polar residues" evidence="1">
    <location>
        <begin position="11"/>
        <end position="22"/>
    </location>
</feature>
<dbReference type="OrthoDB" id="3254104at2759"/>
<organism evidence="3 4">
    <name type="scientific">Cladophialophora carrionii</name>
    <dbReference type="NCBI Taxonomy" id="86049"/>
    <lineage>
        <taxon>Eukaryota</taxon>
        <taxon>Fungi</taxon>
        <taxon>Dikarya</taxon>
        <taxon>Ascomycota</taxon>
        <taxon>Pezizomycotina</taxon>
        <taxon>Eurotiomycetes</taxon>
        <taxon>Chaetothyriomycetidae</taxon>
        <taxon>Chaetothyriales</taxon>
        <taxon>Herpotrichiellaceae</taxon>
        <taxon>Cladophialophora</taxon>
    </lineage>
</organism>
<evidence type="ECO:0000313" key="3">
    <source>
        <dbReference type="EMBL" id="OCT51393.1"/>
    </source>
</evidence>
<keyword evidence="4" id="KW-1185">Reference proteome</keyword>
<feature type="region of interest" description="Disordered" evidence="1">
    <location>
        <begin position="1"/>
        <end position="71"/>
    </location>
</feature>
<keyword evidence="2" id="KW-0472">Membrane</keyword>
<keyword evidence="2" id="KW-0812">Transmembrane</keyword>
<comment type="caution">
    <text evidence="3">The sequence shown here is derived from an EMBL/GenBank/DDBJ whole genome shotgun (WGS) entry which is preliminary data.</text>
</comment>
<dbReference type="VEuPathDB" id="FungiDB:G647_06690"/>
<feature type="transmembrane region" description="Helical" evidence="2">
    <location>
        <begin position="99"/>
        <end position="118"/>
    </location>
</feature>
<accession>A0A1C1CSB9</accession>
<feature type="transmembrane region" description="Helical" evidence="2">
    <location>
        <begin position="221"/>
        <end position="245"/>
    </location>
</feature>
<evidence type="ECO:0000313" key="4">
    <source>
        <dbReference type="Proteomes" id="UP000094526"/>
    </source>
</evidence>